<organism evidence="1 2">
    <name type="scientific">Campylobacter gracilis RM3268</name>
    <dbReference type="NCBI Taxonomy" id="553220"/>
    <lineage>
        <taxon>Bacteria</taxon>
        <taxon>Pseudomonadati</taxon>
        <taxon>Campylobacterota</taxon>
        <taxon>Epsilonproteobacteria</taxon>
        <taxon>Campylobacterales</taxon>
        <taxon>Campylobacteraceae</taxon>
        <taxon>Campylobacter</taxon>
    </lineage>
</organism>
<evidence type="ECO:0000313" key="2">
    <source>
        <dbReference type="Proteomes" id="UP000005709"/>
    </source>
</evidence>
<evidence type="ECO:0000313" key="1">
    <source>
        <dbReference type="EMBL" id="EEV17536.1"/>
    </source>
</evidence>
<dbReference type="AlphaFoldDB" id="C8PHC2"/>
<name>C8PHC2_9BACT</name>
<proteinExistence type="predicted"/>
<sequence length="63" mass="7167">MFVLYSYEGNGSCFQSSGLARFACALKSADSLRDCLHKFYILKVVEFYISRNSALHILLIWLG</sequence>
<dbReference type="Proteomes" id="UP000005709">
    <property type="component" value="Unassembled WGS sequence"/>
</dbReference>
<gene>
    <name evidence="1" type="ORF">CAMGR0001_0366</name>
</gene>
<comment type="caution">
    <text evidence="1">The sequence shown here is derived from an EMBL/GenBank/DDBJ whole genome shotgun (WGS) entry which is preliminary data.</text>
</comment>
<keyword evidence="2" id="KW-1185">Reference proteome</keyword>
<protein>
    <submittedName>
        <fullName evidence="1">Uncharacterized protein</fullName>
    </submittedName>
</protein>
<reference evidence="1 2" key="1">
    <citation type="submission" date="2009-07" db="EMBL/GenBank/DDBJ databases">
        <authorList>
            <person name="Madupu R."/>
            <person name="Sebastian Y."/>
            <person name="Durkin A.S."/>
            <person name="Torralba M."/>
            <person name="Methe B."/>
            <person name="Sutton G.G."/>
            <person name="Strausberg R.L."/>
            <person name="Nelson K.E."/>
        </authorList>
    </citation>
    <scope>NUCLEOTIDE SEQUENCE [LARGE SCALE GENOMIC DNA]</scope>
    <source>
        <strain evidence="1 2">RM3268</strain>
    </source>
</reference>
<accession>C8PHC2</accession>
<dbReference type="EMBL" id="ACYG01000024">
    <property type="protein sequence ID" value="EEV17536.1"/>
    <property type="molecule type" value="Genomic_DNA"/>
</dbReference>